<proteinExistence type="predicted"/>
<evidence type="ECO:0000313" key="5">
    <source>
        <dbReference type="Proteomes" id="UP001059985"/>
    </source>
</evidence>
<gene>
    <name evidence="3" type="ORF">LUA81_02470</name>
    <name evidence="2" type="ORF">LUA82_02490</name>
</gene>
<dbReference type="GO" id="GO:0003700">
    <property type="term" value="F:DNA-binding transcription factor activity"/>
    <property type="evidence" value="ECO:0007669"/>
    <property type="project" value="InterPro"/>
</dbReference>
<feature type="domain" description="HTH merR-type" evidence="1">
    <location>
        <begin position="19"/>
        <end position="88"/>
    </location>
</feature>
<evidence type="ECO:0000259" key="1">
    <source>
        <dbReference type="PROSITE" id="PS50937"/>
    </source>
</evidence>
<dbReference type="InterPro" id="IPR000551">
    <property type="entry name" value="MerR-type_HTH_dom"/>
</dbReference>
<sequence length="119" mass="14185">MKKNACNNEILYQEYKKKLYTIGEVAKIIGVEQSVLRFWEGKFGQINPIKRRGRRLYDQNNIEIIKKIKYWLYDNGYTIKGVQQRLNMINDKSLIDDKQTLLSLLSDIIKLRDFLLDKI</sequence>
<dbReference type="Proteomes" id="UP001059822">
    <property type="component" value="Chromosome"/>
</dbReference>
<dbReference type="PROSITE" id="PS50937">
    <property type="entry name" value="HTH_MERR_2"/>
    <property type="match status" value="1"/>
</dbReference>
<evidence type="ECO:0000313" key="2">
    <source>
        <dbReference type="EMBL" id="UTO55905.1"/>
    </source>
</evidence>
<dbReference type="CDD" id="cd04765">
    <property type="entry name" value="HTH_MlrA-like_sg2"/>
    <property type="match status" value="1"/>
</dbReference>
<evidence type="ECO:0000313" key="4">
    <source>
        <dbReference type="Proteomes" id="UP001059822"/>
    </source>
</evidence>
<reference evidence="2" key="1">
    <citation type="journal article" date="2022" name="Microorganisms">
        <title>Assembly and Comparison of Ca. Neoehrlichia mikurensis Genomes.</title>
        <authorList>
            <person name="Azagi T."/>
            <person name="Dirks R.P."/>
            <person name="Yebra-Pimentel E.S."/>
            <person name="Schaap P.J."/>
            <person name="Koehorst J.J."/>
            <person name="Esser H.J."/>
            <person name="Sprong H."/>
        </authorList>
    </citation>
    <scope>NUCLEOTIDE SEQUENCE</scope>
    <source>
        <strain evidence="3">18-2804</strain>
        <strain evidence="2">18-2837</strain>
    </source>
</reference>
<dbReference type="PANTHER" id="PTHR30204:SF15">
    <property type="entry name" value="BLL5018 PROTEIN"/>
    <property type="match status" value="1"/>
</dbReference>
<keyword evidence="5" id="KW-1185">Reference proteome</keyword>
<dbReference type="Proteomes" id="UP001059985">
    <property type="component" value="Chromosome"/>
</dbReference>
<name>A0A9Q9C1G0_9RICK</name>
<dbReference type="EMBL" id="CP089286">
    <property type="protein sequence ID" value="UTO55905.1"/>
    <property type="molecule type" value="Genomic_DNA"/>
</dbReference>
<organism evidence="2 4">
    <name type="scientific">Neoehrlichia mikurensis</name>
    <dbReference type="NCBI Taxonomy" id="89586"/>
    <lineage>
        <taxon>Bacteria</taxon>
        <taxon>Pseudomonadati</taxon>
        <taxon>Pseudomonadota</taxon>
        <taxon>Alphaproteobacteria</taxon>
        <taxon>Rickettsiales</taxon>
        <taxon>Anaplasmataceae</taxon>
        <taxon>Candidatus Neoehrlichia</taxon>
    </lineage>
</organism>
<dbReference type="SMART" id="SM00422">
    <property type="entry name" value="HTH_MERR"/>
    <property type="match status" value="1"/>
</dbReference>
<accession>A0A9Q9C1G0</accession>
<evidence type="ECO:0000313" key="3">
    <source>
        <dbReference type="EMBL" id="UTO56821.1"/>
    </source>
</evidence>
<dbReference type="Pfam" id="PF13411">
    <property type="entry name" value="MerR_1"/>
    <property type="match status" value="1"/>
</dbReference>
<dbReference type="AlphaFoldDB" id="A0A9Q9C1G0"/>
<protein>
    <submittedName>
        <fullName evidence="2">MerR family transcriptional regulator</fullName>
    </submittedName>
</protein>
<dbReference type="InterPro" id="IPR047057">
    <property type="entry name" value="MerR_fam"/>
</dbReference>
<dbReference type="GO" id="GO:0003677">
    <property type="term" value="F:DNA binding"/>
    <property type="evidence" value="ECO:0007669"/>
    <property type="project" value="InterPro"/>
</dbReference>
<dbReference type="PANTHER" id="PTHR30204">
    <property type="entry name" value="REDOX-CYCLING DRUG-SENSING TRANSCRIPTIONAL ACTIVATOR SOXR"/>
    <property type="match status" value="1"/>
</dbReference>
<dbReference type="RefSeq" id="WP_218194351.1">
    <property type="nucleotide sequence ID" value="NZ_CP054597.1"/>
</dbReference>
<dbReference type="EMBL" id="CP089285">
    <property type="protein sequence ID" value="UTO56821.1"/>
    <property type="molecule type" value="Genomic_DNA"/>
</dbReference>